<feature type="binding site" evidence="10">
    <location>
        <position position="380"/>
    </location>
    <ligand>
        <name>homogentisate</name>
        <dbReference type="ChEBI" id="CHEBI:16169"/>
    </ligand>
</feature>
<dbReference type="InterPro" id="IPR011051">
    <property type="entry name" value="RmlC_Cupin_sf"/>
</dbReference>
<name>A0A4R0S0K4_9APHY</name>
<gene>
    <name evidence="13" type="ORF">EIP91_007930</name>
</gene>
<dbReference type="InterPro" id="IPR014710">
    <property type="entry name" value="RmlC-like_jellyroll"/>
</dbReference>
<protein>
    <recommendedName>
        <fullName evidence="4">homogentisate 1,2-dioxygenase</fullName>
        <ecNumber evidence="4">1.13.11.5</ecNumber>
    </recommendedName>
</protein>
<dbReference type="SUPFAM" id="SSF51182">
    <property type="entry name" value="RmlC-like cupins"/>
    <property type="match status" value="1"/>
</dbReference>
<evidence type="ECO:0000256" key="9">
    <source>
        <dbReference type="PIRSR" id="PIRSR605708-1"/>
    </source>
</evidence>
<dbReference type="CDD" id="cd07000">
    <property type="entry name" value="cupin_HGO_N"/>
    <property type="match status" value="1"/>
</dbReference>
<dbReference type="PANTHER" id="PTHR11056:SF0">
    <property type="entry name" value="HOMOGENTISATE 1,2-DIOXYGENASE"/>
    <property type="match status" value="1"/>
</dbReference>
<dbReference type="GO" id="GO:0006559">
    <property type="term" value="P:L-phenylalanine catabolic process"/>
    <property type="evidence" value="ECO:0007669"/>
    <property type="project" value="UniProtKB-UniPathway"/>
</dbReference>
<keyword evidence="6" id="KW-0223">Dioxygenase</keyword>
<dbReference type="InterPro" id="IPR046451">
    <property type="entry name" value="HgmA_C"/>
</dbReference>
<dbReference type="OrthoDB" id="1689029at2759"/>
<dbReference type="EC" id="1.13.11.5" evidence="4"/>
<keyword evidence="5 10" id="KW-0479">Metal-binding</keyword>
<evidence type="ECO:0000256" key="4">
    <source>
        <dbReference type="ARBA" id="ARBA00013127"/>
    </source>
</evidence>
<evidence type="ECO:0000256" key="6">
    <source>
        <dbReference type="ARBA" id="ARBA00022964"/>
    </source>
</evidence>
<comment type="cofactor">
    <cofactor evidence="1 10">
        <name>Fe cation</name>
        <dbReference type="ChEBI" id="CHEBI:24875"/>
    </cofactor>
</comment>
<comment type="caution">
    <text evidence="13">The sequence shown here is derived from an EMBL/GenBank/DDBJ whole genome shotgun (WGS) entry which is preliminary data.</text>
</comment>
<dbReference type="Proteomes" id="UP000292702">
    <property type="component" value="Unassembled WGS sequence"/>
</dbReference>
<dbReference type="Pfam" id="PF04209">
    <property type="entry name" value="HgmA_C"/>
    <property type="match status" value="1"/>
</dbReference>
<dbReference type="Gene3D" id="2.60.120.10">
    <property type="entry name" value="Jelly Rolls"/>
    <property type="match status" value="1"/>
</dbReference>
<evidence type="ECO:0000259" key="11">
    <source>
        <dbReference type="Pfam" id="PF04209"/>
    </source>
</evidence>
<evidence type="ECO:0000256" key="1">
    <source>
        <dbReference type="ARBA" id="ARBA00001962"/>
    </source>
</evidence>
<evidence type="ECO:0000256" key="2">
    <source>
        <dbReference type="ARBA" id="ARBA00004704"/>
    </source>
</evidence>
<keyword evidence="7" id="KW-0560">Oxidoreductase</keyword>
<dbReference type="AlphaFoldDB" id="A0A4R0S0K4"/>
<dbReference type="STRING" id="92696.A0A4R0S0K4"/>
<dbReference type="InterPro" id="IPR005708">
    <property type="entry name" value="Homogentis_dOase"/>
</dbReference>
<evidence type="ECO:0000256" key="8">
    <source>
        <dbReference type="ARBA" id="ARBA00023004"/>
    </source>
</evidence>
<comment type="pathway">
    <text evidence="2">Amino-acid degradation; L-phenylalanine degradation; acetoacetate and fumarate from L-phenylalanine: step 4/6.</text>
</comment>
<feature type="domain" description="Homogentisate 1,2-dioxygenase C-terminal" evidence="11">
    <location>
        <begin position="297"/>
        <end position="436"/>
    </location>
</feature>
<sequence length="463" mass="51388">MNTVKTTAPAAFDTHGYAEPRQRDPYVYQVGFGNLFASQALPGVLPEGQNTPQKSKYDLFPEAINGTPFTVPRANNQRTWFYRILPSVAHSGMVPAKQNPFLISDFSPSLPNVHVNANQVKWKSFEIPTSQKVDFIQGIRTMGGNGTAASRDGMAFHMYLANQSMEKTAFVNNDGDLLIVPEVGRLDIQTELGRLMVAPGEIAVVQAGMKFKVTLPDALYEVYGAHYSLPELGPLGANGMANLRDFEYPVASFEVDQTAWKLIYKIGGQLFECNQNHTPFDVVAWHGNYVPFKYDISKFIITQNVNKDHADPSLYCILRVPSKFPGISLLEFCAISGPFYITATNTFRPPFFHRNSAAEYVHFIKGGPGGVFGYNGFTPHGPTLDTWEQGTTEEQVPKLTYDGVTLTLIEPFQNLLLTDFAVKCNEFENSSVDDWAHTPGFLKHVKSINAELKAEGRPEIKVA</sequence>
<dbReference type="UniPathway" id="UPA00139">
    <property type="reaction ID" value="UER00339"/>
</dbReference>
<dbReference type="PANTHER" id="PTHR11056">
    <property type="entry name" value="HOMOGENTISATE 1,2-DIOXYGENASE"/>
    <property type="match status" value="1"/>
</dbReference>
<feature type="binding site" evidence="10">
    <location>
        <position position="380"/>
    </location>
    <ligand>
        <name>Fe cation</name>
        <dbReference type="ChEBI" id="CHEBI:24875"/>
    </ligand>
</feature>
<dbReference type="Pfam" id="PF20510">
    <property type="entry name" value="HgmA_N"/>
    <property type="match status" value="1"/>
</dbReference>
<evidence type="ECO:0000259" key="12">
    <source>
        <dbReference type="Pfam" id="PF20510"/>
    </source>
</evidence>
<dbReference type="GO" id="GO:0006570">
    <property type="term" value="P:tyrosine metabolic process"/>
    <property type="evidence" value="ECO:0007669"/>
    <property type="project" value="InterPro"/>
</dbReference>
<dbReference type="GO" id="GO:0046872">
    <property type="term" value="F:metal ion binding"/>
    <property type="evidence" value="ECO:0007669"/>
    <property type="project" value="UniProtKB-KW"/>
</dbReference>
<feature type="active site" description="Proton acceptor" evidence="9">
    <location>
        <position position="309"/>
    </location>
</feature>
<keyword evidence="8 10" id="KW-0408">Iron</keyword>
<evidence type="ECO:0000256" key="10">
    <source>
        <dbReference type="PIRSR" id="PIRSR605708-2"/>
    </source>
</evidence>
<dbReference type="InterPro" id="IPR046452">
    <property type="entry name" value="HgmA_N"/>
</dbReference>
<evidence type="ECO:0000256" key="3">
    <source>
        <dbReference type="ARBA" id="ARBA00007757"/>
    </source>
</evidence>
<dbReference type="GO" id="GO:0004411">
    <property type="term" value="F:homogentisate 1,2-dioxygenase activity"/>
    <property type="evidence" value="ECO:0007669"/>
    <property type="project" value="UniProtKB-EC"/>
</dbReference>
<evidence type="ECO:0000313" key="14">
    <source>
        <dbReference type="Proteomes" id="UP000292702"/>
    </source>
</evidence>
<feature type="domain" description="Homogentisate 1,2-dioxygenase N-terminal" evidence="12">
    <location>
        <begin position="28"/>
        <end position="296"/>
    </location>
</feature>
<dbReference type="EMBL" id="RWJN01000043">
    <property type="protein sequence ID" value="TCD69374.1"/>
    <property type="molecule type" value="Genomic_DNA"/>
</dbReference>
<proteinExistence type="inferred from homology"/>
<comment type="similarity">
    <text evidence="3">Belongs to the homogentisate dioxygenase family.</text>
</comment>
<organism evidence="13 14">
    <name type="scientific">Steccherinum ochraceum</name>
    <dbReference type="NCBI Taxonomy" id="92696"/>
    <lineage>
        <taxon>Eukaryota</taxon>
        <taxon>Fungi</taxon>
        <taxon>Dikarya</taxon>
        <taxon>Basidiomycota</taxon>
        <taxon>Agaricomycotina</taxon>
        <taxon>Agaricomycetes</taxon>
        <taxon>Polyporales</taxon>
        <taxon>Steccherinaceae</taxon>
        <taxon>Steccherinum</taxon>
    </lineage>
</organism>
<accession>A0A4R0S0K4</accession>
<evidence type="ECO:0000256" key="5">
    <source>
        <dbReference type="ARBA" id="ARBA00022723"/>
    </source>
</evidence>
<reference evidence="13 14" key="1">
    <citation type="submission" date="2018-11" db="EMBL/GenBank/DDBJ databases">
        <title>Genome assembly of Steccherinum ochraceum LE-BIN_3174, the white-rot fungus of the Steccherinaceae family (The Residual Polyporoid clade, Polyporales, Basidiomycota).</title>
        <authorList>
            <person name="Fedorova T.V."/>
            <person name="Glazunova O.A."/>
            <person name="Landesman E.O."/>
            <person name="Moiseenko K.V."/>
            <person name="Psurtseva N.V."/>
            <person name="Savinova O.S."/>
            <person name="Shakhova N.V."/>
            <person name="Tyazhelova T.V."/>
            <person name="Vasina D.V."/>
        </authorList>
    </citation>
    <scope>NUCLEOTIDE SEQUENCE [LARGE SCALE GENOMIC DNA]</scope>
    <source>
        <strain evidence="13 14">LE-BIN_3174</strain>
    </source>
</reference>
<dbReference type="GO" id="GO:0005737">
    <property type="term" value="C:cytoplasm"/>
    <property type="evidence" value="ECO:0007669"/>
    <property type="project" value="TreeGrafter"/>
</dbReference>
<feature type="binding site" evidence="10">
    <location>
        <position position="353"/>
    </location>
    <ligand>
        <name>Fe cation</name>
        <dbReference type="ChEBI" id="CHEBI:24875"/>
    </ligand>
</feature>
<evidence type="ECO:0000256" key="7">
    <source>
        <dbReference type="ARBA" id="ARBA00023002"/>
    </source>
</evidence>
<evidence type="ECO:0000313" key="13">
    <source>
        <dbReference type="EMBL" id="TCD69374.1"/>
    </source>
</evidence>
<feature type="binding site" evidence="10">
    <location>
        <position position="359"/>
    </location>
    <ligand>
        <name>Fe cation</name>
        <dbReference type="ChEBI" id="CHEBI:24875"/>
    </ligand>
</feature>
<keyword evidence="14" id="KW-1185">Reference proteome</keyword>